<dbReference type="AlphaFoldDB" id="A0AB39BCQ5"/>
<organism evidence="2">
    <name type="scientific">Herbiconiux sp. A18JL235</name>
    <dbReference type="NCBI Taxonomy" id="3152363"/>
    <lineage>
        <taxon>Bacteria</taxon>
        <taxon>Bacillati</taxon>
        <taxon>Actinomycetota</taxon>
        <taxon>Actinomycetes</taxon>
        <taxon>Micrococcales</taxon>
        <taxon>Microbacteriaceae</taxon>
        <taxon>Herbiconiux</taxon>
    </lineage>
</organism>
<feature type="region of interest" description="Disordered" evidence="1">
    <location>
        <begin position="186"/>
        <end position="225"/>
    </location>
</feature>
<feature type="compositionally biased region" description="Low complexity" evidence="1">
    <location>
        <begin position="186"/>
        <end position="213"/>
    </location>
</feature>
<evidence type="ECO:0000256" key="1">
    <source>
        <dbReference type="SAM" id="MobiDB-lite"/>
    </source>
</evidence>
<feature type="region of interest" description="Disordered" evidence="1">
    <location>
        <begin position="532"/>
        <end position="554"/>
    </location>
</feature>
<dbReference type="InterPro" id="IPR021804">
    <property type="entry name" value="DUF3375"/>
</dbReference>
<evidence type="ECO:0000313" key="2">
    <source>
        <dbReference type="EMBL" id="XDI04196.1"/>
    </source>
</evidence>
<sequence>MSSTRAEAAYQRSAAAFKNPTLDLLHGRFAPFVVAVLSIVFTADRPAVAVADAHAEVTEAVDELRAAGYGDDDRRIPSGTAREICRSWVRMGWLVPQIEDDVEVYRLSAHAVGALEIAGRAGVGRARVSRSRVRTLLEAVDRLARDSEADPERRIALLTAERDALEAEIAALRAGLSSDDAATHADAGAGMASGADSADASAAGSLSGADPASRTAADGSATSPAPLALDDEQLLEEAENVLHLARELPADFARVAESIKAMQRDVVSELRRDVRPTGEILREYLQRGQHVMRSTPEGRAFDGALRLIGDPDRIDQLSAQLHDLLAQPFTRLLTPEQRDELDAIARRVELGVQEVLTAQRRASHVITAQVRTHDPIRDRQVDDLLRGVMAGLHDWMRASSGATRVEPVHGFPVADLGHLRRSLSELHPPRVPEPLSASDDADVEFVDADTRAWGGPHYAELERYVSTLGPSFDLAQAFESGSDDTRRPVDLVGLLEIAHRGGMAEGDDVSIVEAIRPDGTTRRFAFGAVTAHATRRSDTHDADTPDARTQDAHD</sequence>
<name>A0AB39BCQ5_9MICO</name>
<feature type="compositionally biased region" description="Basic and acidic residues" evidence="1">
    <location>
        <begin position="535"/>
        <end position="554"/>
    </location>
</feature>
<accession>A0AB39BCQ5</accession>
<reference evidence="2" key="1">
    <citation type="submission" date="2024-05" db="EMBL/GenBank/DDBJ databases">
        <title>Herbiconiux sp. A18JL235.</title>
        <authorList>
            <person name="Zhang G."/>
        </authorList>
    </citation>
    <scope>NUCLEOTIDE SEQUENCE</scope>
    <source>
        <strain evidence="2">A18JL235</strain>
    </source>
</reference>
<proteinExistence type="predicted"/>
<protein>
    <submittedName>
        <fullName evidence="2">DUF3375 domain-containing protein</fullName>
    </submittedName>
</protein>
<gene>
    <name evidence="2" type="ORF">ABFY20_12655</name>
</gene>
<dbReference type="RefSeq" id="WP_368496605.1">
    <property type="nucleotide sequence ID" value="NZ_CP162511.1"/>
</dbReference>
<dbReference type="EMBL" id="CP162511">
    <property type="protein sequence ID" value="XDI04196.1"/>
    <property type="molecule type" value="Genomic_DNA"/>
</dbReference>
<dbReference type="Pfam" id="PF11855">
    <property type="entry name" value="DUF3375"/>
    <property type="match status" value="2"/>
</dbReference>